<protein>
    <recommendedName>
        <fullName evidence="1">F-box domain-containing protein</fullName>
    </recommendedName>
</protein>
<keyword evidence="3" id="KW-1185">Reference proteome</keyword>
<accession>A0AAD6U4T4</accession>
<dbReference type="AlphaFoldDB" id="A0AAD6U4T4"/>
<evidence type="ECO:0000313" key="2">
    <source>
        <dbReference type="EMBL" id="KAJ7089850.1"/>
    </source>
</evidence>
<comment type="caution">
    <text evidence="2">The sequence shown here is derived from an EMBL/GenBank/DDBJ whole genome shotgun (WGS) entry which is preliminary data.</text>
</comment>
<dbReference type="Proteomes" id="UP001222325">
    <property type="component" value="Unassembled WGS sequence"/>
</dbReference>
<reference evidence="2" key="1">
    <citation type="submission" date="2023-03" db="EMBL/GenBank/DDBJ databases">
        <title>Massive genome expansion in bonnet fungi (Mycena s.s.) driven by repeated elements and novel gene families across ecological guilds.</title>
        <authorList>
            <consortium name="Lawrence Berkeley National Laboratory"/>
            <person name="Harder C.B."/>
            <person name="Miyauchi S."/>
            <person name="Viragh M."/>
            <person name="Kuo A."/>
            <person name="Thoen E."/>
            <person name="Andreopoulos B."/>
            <person name="Lu D."/>
            <person name="Skrede I."/>
            <person name="Drula E."/>
            <person name="Henrissat B."/>
            <person name="Morin E."/>
            <person name="Kohler A."/>
            <person name="Barry K."/>
            <person name="LaButti K."/>
            <person name="Morin E."/>
            <person name="Salamov A."/>
            <person name="Lipzen A."/>
            <person name="Mereny Z."/>
            <person name="Hegedus B."/>
            <person name="Baldrian P."/>
            <person name="Stursova M."/>
            <person name="Weitz H."/>
            <person name="Taylor A."/>
            <person name="Grigoriev I.V."/>
            <person name="Nagy L.G."/>
            <person name="Martin F."/>
            <person name="Kauserud H."/>
        </authorList>
    </citation>
    <scope>NUCLEOTIDE SEQUENCE</scope>
    <source>
        <strain evidence="2">CBHHK173m</strain>
    </source>
</reference>
<dbReference type="EMBL" id="JARJCN010000023">
    <property type="protein sequence ID" value="KAJ7089850.1"/>
    <property type="molecule type" value="Genomic_DNA"/>
</dbReference>
<gene>
    <name evidence="2" type="ORF">B0H15DRAFT_274387</name>
</gene>
<evidence type="ECO:0000259" key="1">
    <source>
        <dbReference type="Pfam" id="PF12937"/>
    </source>
</evidence>
<dbReference type="Pfam" id="PF12937">
    <property type="entry name" value="F-box-like"/>
    <property type="match status" value="1"/>
</dbReference>
<dbReference type="InterPro" id="IPR001810">
    <property type="entry name" value="F-box_dom"/>
</dbReference>
<evidence type="ECO:0000313" key="3">
    <source>
        <dbReference type="Proteomes" id="UP001222325"/>
    </source>
</evidence>
<proteinExistence type="predicted"/>
<organism evidence="2 3">
    <name type="scientific">Mycena belliarum</name>
    <dbReference type="NCBI Taxonomy" id="1033014"/>
    <lineage>
        <taxon>Eukaryota</taxon>
        <taxon>Fungi</taxon>
        <taxon>Dikarya</taxon>
        <taxon>Basidiomycota</taxon>
        <taxon>Agaricomycotina</taxon>
        <taxon>Agaricomycetes</taxon>
        <taxon>Agaricomycetidae</taxon>
        <taxon>Agaricales</taxon>
        <taxon>Marasmiineae</taxon>
        <taxon>Mycenaceae</taxon>
        <taxon>Mycena</taxon>
    </lineage>
</organism>
<dbReference type="Gene3D" id="1.20.1280.50">
    <property type="match status" value="1"/>
</dbReference>
<sequence length="598" mass="66684">MPIHEQGTITCAGNMGRQYIDDRDAEECSAREGRSEQNEIALIARLPPEILADIFVKCVPVSIRKLHNDSSWLNIARVCSRWRSVALACPELWSTVILWPPTLTLVAMERSKLAPLIVRADLSKDYALDLVSILCTYAARLGALDLRSPQHLLEPFLSNLHFESTGAAPRLQDIRIINTDNDNLGEGGMWLSSNLYDRREVLQSRKAGTRVGLRLHLECCAFPWDSAWYSQMTDFHLENINPAQCPTMETLLSILVGSPALQTLSLIYCDPTTREGFSVVLPHLSILTLKTNSPSTCTNLLTYLVFPLSAIVKVSASCVSPAEHDHNIHKTLIPRFFSFCTYDTVRIVHEANPTYVLLDTARPSWSRRLRIYAKSWAPEAVFTATKAVVSHLDAARVTTLHLHGMHGRCRDMPDVVALSNVWDLAGQRLRRVRALHLHRAAPTALLEFLLTQAVWLLGVSSWKSCLYGFYAPKSRLLCGPEGGALAHAWPQLQRLGLHDVDLGAPAADDGKPVPARADLLRALLWARREGGARICSLEFADCENVFEEDLRHLRLFADLVYDGKGRSEAVKEDPGISLRSYSLGVFQNMIECPLSLCL</sequence>
<feature type="domain" description="F-box" evidence="1">
    <location>
        <begin position="43"/>
        <end position="96"/>
    </location>
</feature>
<name>A0AAD6U4T4_9AGAR</name>